<name>A0ABD0JSF6_9CAEN</name>
<sequence>MLEDYPNLTLKVTPGRTQTALGPIRDMCPHAHRIVKMHDYTYHNDNPCQGDHGQSIFHLLYGKMGLKKHRRRRILEDYPNLTLKVLLQRADCAGSRTLVTPTTHAMVIISSLSFPFYGNVGLKKYLH</sequence>
<dbReference type="Proteomes" id="UP001519460">
    <property type="component" value="Unassembled WGS sequence"/>
</dbReference>
<organism evidence="1 2">
    <name type="scientific">Batillaria attramentaria</name>
    <dbReference type="NCBI Taxonomy" id="370345"/>
    <lineage>
        <taxon>Eukaryota</taxon>
        <taxon>Metazoa</taxon>
        <taxon>Spiralia</taxon>
        <taxon>Lophotrochozoa</taxon>
        <taxon>Mollusca</taxon>
        <taxon>Gastropoda</taxon>
        <taxon>Caenogastropoda</taxon>
        <taxon>Sorbeoconcha</taxon>
        <taxon>Cerithioidea</taxon>
        <taxon>Batillariidae</taxon>
        <taxon>Batillaria</taxon>
    </lineage>
</organism>
<comment type="caution">
    <text evidence="1">The sequence shown here is derived from an EMBL/GenBank/DDBJ whole genome shotgun (WGS) entry which is preliminary data.</text>
</comment>
<dbReference type="EMBL" id="JACVVK020000346">
    <property type="protein sequence ID" value="KAK7477584.1"/>
    <property type="molecule type" value="Genomic_DNA"/>
</dbReference>
<keyword evidence="2" id="KW-1185">Reference proteome</keyword>
<protein>
    <submittedName>
        <fullName evidence="1">Uncharacterized protein</fullName>
    </submittedName>
</protein>
<evidence type="ECO:0000313" key="1">
    <source>
        <dbReference type="EMBL" id="KAK7477584.1"/>
    </source>
</evidence>
<reference evidence="1 2" key="1">
    <citation type="journal article" date="2023" name="Sci. Data">
        <title>Genome assembly of the Korean intertidal mud-creeper Batillaria attramentaria.</title>
        <authorList>
            <person name="Patra A.K."/>
            <person name="Ho P.T."/>
            <person name="Jun S."/>
            <person name="Lee S.J."/>
            <person name="Kim Y."/>
            <person name="Won Y.J."/>
        </authorList>
    </citation>
    <scope>NUCLEOTIDE SEQUENCE [LARGE SCALE GENOMIC DNA]</scope>
    <source>
        <strain evidence="1">Wonlab-2016</strain>
    </source>
</reference>
<accession>A0ABD0JSF6</accession>
<dbReference type="AlphaFoldDB" id="A0ABD0JSF6"/>
<proteinExistence type="predicted"/>
<gene>
    <name evidence="1" type="ORF">BaRGS_00031189</name>
</gene>
<evidence type="ECO:0000313" key="2">
    <source>
        <dbReference type="Proteomes" id="UP001519460"/>
    </source>
</evidence>